<feature type="domain" description="Acyl-CoA dehydrogenase/oxidase N-terminal" evidence="8">
    <location>
        <begin position="35"/>
        <end position="151"/>
    </location>
</feature>
<feature type="domain" description="Acyl-CoA oxidase/dehydrogenase middle" evidence="7">
    <location>
        <begin position="156"/>
        <end position="258"/>
    </location>
</feature>
<name>A0AAJ1C175_9HYPH</name>
<comment type="similarity">
    <text evidence="2 5">Belongs to the acyl-CoA dehydrogenase family.</text>
</comment>
<dbReference type="InterPro" id="IPR046373">
    <property type="entry name" value="Acyl-CoA_Oxase/DH_mid-dom_sf"/>
</dbReference>
<dbReference type="Pfam" id="PF02771">
    <property type="entry name" value="Acyl-CoA_dh_N"/>
    <property type="match status" value="1"/>
</dbReference>
<proteinExistence type="inferred from homology"/>
<dbReference type="SUPFAM" id="SSF47203">
    <property type="entry name" value="Acyl-CoA dehydrogenase C-terminal domain-like"/>
    <property type="match status" value="1"/>
</dbReference>
<dbReference type="EMBL" id="JAMXLX010000012">
    <property type="protein sequence ID" value="MCO5959867.1"/>
    <property type="molecule type" value="Genomic_DNA"/>
</dbReference>
<dbReference type="InterPro" id="IPR006091">
    <property type="entry name" value="Acyl-CoA_Oxase/DH_mid-dom"/>
</dbReference>
<dbReference type="GO" id="GO:0003995">
    <property type="term" value="F:acyl-CoA dehydrogenase activity"/>
    <property type="evidence" value="ECO:0007669"/>
    <property type="project" value="InterPro"/>
</dbReference>
<evidence type="ECO:0000256" key="2">
    <source>
        <dbReference type="ARBA" id="ARBA00009347"/>
    </source>
</evidence>
<evidence type="ECO:0000313" key="9">
    <source>
        <dbReference type="EMBL" id="MCO5959867.1"/>
    </source>
</evidence>
<evidence type="ECO:0000256" key="4">
    <source>
        <dbReference type="ARBA" id="ARBA00022827"/>
    </source>
</evidence>
<dbReference type="InterPro" id="IPR013786">
    <property type="entry name" value="AcylCoA_DH/ox_N"/>
</dbReference>
<evidence type="ECO:0000256" key="1">
    <source>
        <dbReference type="ARBA" id="ARBA00001974"/>
    </source>
</evidence>
<evidence type="ECO:0000259" key="6">
    <source>
        <dbReference type="Pfam" id="PF00441"/>
    </source>
</evidence>
<dbReference type="Pfam" id="PF00441">
    <property type="entry name" value="Acyl-CoA_dh_1"/>
    <property type="match status" value="1"/>
</dbReference>
<dbReference type="Gene3D" id="2.40.110.10">
    <property type="entry name" value="Butyryl-CoA Dehydrogenase, subunit A, domain 2"/>
    <property type="match status" value="1"/>
</dbReference>
<evidence type="ECO:0000259" key="7">
    <source>
        <dbReference type="Pfam" id="PF02770"/>
    </source>
</evidence>
<protein>
    <submittedName>
        <fullName evidence="9">Acyl-CoA dehydrogenase family protein</fullName>
    </submittedName>
</protein>
<dbReference type="RefSeq" id="WP_250913753.1">
    <property type="nucleotide sequence ID" value="NZ_JAMXLX010000012.1"/>
</dbReference>
<evidence type="ECO:0000259" key="8">
    <source>
        <dbReference type="Pfam" id="PF02771"/>
    </source>
</evidence>
<dbReference type="PANTHER" id="PTHR42803:SF1">
    <property type="entry name" value="BROAD-SPECIFICITY LINEAR ACYL-COA DEHYDROGENASE FADE5"/>
    <property type="match status" value="1"/>
</dbReference>
<dbReference type="InterPro" id="IPR036250">
    <property type="entry name" value="AcylCo_DH-like_C"/>
</dbReference>
<evidence type="ECO:0000256" key="5">
    <source>
        <dbReference type="RuleBase" id="RU362125"/>
    </source>
</evidence>
<dbReference type="Gene3D" id="1.20.140.10">
    <property type="entry name" value="Butyryl-CoA Dehydrogenase, subunit A, domain 3"/>
    <property type="match status" value="1"/>
</dbReference>
<accession>A0AAJ1C175</accession>
<sequence length="548" mass="58624">MIPFEAPVEDILFSLQHVARAGRIPGWDDDLVQEVIRQFARLAEGVVAPADDAADREGCRLEDGRVHMPAGLVAAYASFAEQGWPGLSIPEEAGGQGMPAPVLGAVTEIFAGASHALQMIAGLVPGASRTLVDYGTPDQQERWLPRLASGDWLATMALTEPGAGSDLSGIRTRGEQRPEGWRVSGEKIFISGGDQDLTPRILHLVLARTQGAVGSTRGLSLFLVPSHDDAGTKLPVTVTRIEEKMGLHGSPTCQMLFDGAPAELLGNEGEGLKAMFTMMNHARLDVALQGVAHAARATRIATEYARGRRQGKIAGETGPALLASHPDVQRMLDEAEAIAIAGRALCHVALVELELQEAPELVDFLTPVCKFACTEGGVVAANLAIQVLGGYGYLREYRVEQILRDARITAIYEGANGIHALTLATRLLRHDGGSAANAFAQFVRSSGADFELSIWQKAREHMLAATDPTPADDAFMRLTVETAYAAIWRRLSAVADHAPVPARLRALAARQAIFGPSSLRHKAEIVSIALRMDEPSPGAAHLQEEAWT</sequence>
<dbReference type="AlphaFoldDB" id="A0AAJ1C175"/>
<dbReference type="InterPro" id="IPR009075">
    <property type="entry name" value="AcylCo_DH/oxidase_C"/>
</dbReference>
<dbReference type="PANTHER" id="PTHR42803">
    <property type="entry name" value="ACYL-COA DEHYDROGENASE"/>
    <property type="match status" value="1"/>
</dbReference>
<dbReference type="InterPro" id="IPR009100">
    <property type="entry name" value="AcylCoA_DH/oxidase_NM_dom_sf"/>
</dbReference>
<feature type="domain" description="Acyl-CoA dehydrogenase/oxidase C-terminal" evidence="6">
    <location>
        <begin position="269"/>
        <end position="428"/>
    </location>
</feature>
<dbReference type="Gene3D" id="1.10.540.10">
    <property type="entry name" value="Acyl-CoA dehydrogenase/oxidase, N-terminal domain"/>
    <property type="match status" value="1"/>
</dbReference>
<keyword evidence="3 5" id="KW-0285">Flavoprotein</keyword>
<keyword evidence="5" id="KW-0560">Oxidoreductase</keyword>
<gene>
    <name evidence="9" type="ORF">NBH21_24170</name>
</gene>
<evidence type="ECO:0000256" key="3">
    <source>
        <dbReference type="ARBA" id="ARBA00022630"/>
    </source>
</evidence>
<dbReference type="InterPro" id="IPR052166">
    <property type="entry name" value="Diverse_Acyl-CoA_DH"/>
</dbReference>
<comment type="cofactor">
    <cofactor evidence="1 5">
        <name>FAD</name>
        <dbReference type="ChEBI" id="CHEBI:57692"/>
    </cofactor>
</comment>
<keyword evidence="4 5" id="KW-0274">FAD</keyword>
<reference evidence="9" key="1">
    <citation type="submission" date="2022-06" db="EMBL/GenBank/DDBJ databases">
        <authorList>
            <person name="Sun Q."/>
        </authorList>
    </citation>
    <scope>NUCLEOTIDE SEQUENCE</scope>
    <source>
        <strain evidence="9">S101</strain>
    </source>
</reference>
<dbReference type="InterPro" id="IPR006089">
    <property type="entry name" value="Acyl-CoA_DH_CS"/>
</dbReference>
<dbReference type="GO" id="GO:0050660">
    <property type="term" value="F:flavin adenine dinucleotide binding"/>
    <property type="evidence" value="ECO:0007669"/>
    <property type="project" value="InterPro"/>
</dbReference>
<dbReference type="SUPFAM" id="SSF56645">
    <property type="entry name" value="Acyl-CoA dehydrogenase NM domain-like"/>
    <property type="match status" value="1"/>
</dbReference>
<organism evidence="9 10">
    <name type="scientific">Ciceribacter sichuanensis</name>
    <dbReference type="NCBI Taxonomy" id="2949647"/>
    <lineage>
        <taxon>Bacteria</taxon>
        <taxon>Pseudomonadati</taxon>
        <taxon>Pseudomonadota</taxon>
        <taxon>Alphaproteobacteria</taxon>
        <taxon>Hyphomicrobiales</taxon>
        <taxon>Rhizobiaceae</taxon>
        <taxon>Ciceribacter</taxon>
    </lineage>
</organism>
<dbReference type="Proteomes" id="UP001155380">
    <property type="component" value="Unassembled WGS sequence"/>
</dbReference>
<evidence type="ECO:0000313" key="10">
    <source>
        <dbReference type="Proteomes" id="UP001155380"/>
    </source>
</evidence>
<dbReference type="Pfam" id="PF02770">
    <property type="entry name" value="Acyl-CoA_dh_M"/>
    <property type="match status" value="1"/>
</dbReference>
<dbReference type="PROSITE" id="PS00072">
    <property type="entry name" value="ACYL_COA_DH_1"/>
    <property type="match status" value="1"/>
</dbReference>
<comment type="caution">
    <text evidence="9">The sequence shown here is derived from an EMBL/GenBank/DDBJ whole genome shotgun (WGS) entry which is preliminary data.</text>
</comment>
<dbReference type="InterPro" id="IPR037069">
    <property type="entry name" value="AcylCoA_DH/ox_N_sf"/>
</dbReference>